<dbReference type="PANTHER" id="PTHR10366:SF564">
    <property type="entry name" value="STEROL-4-ALPHA-CARBOXYLATE 3-DEHYDROGENASE, DECARBOXYLATING"/>
    <property type="match status" value="1"/>
</dbReference>
<proteinExistence type="inferred from homology"/>
<dbReference type="Proteomes" id="UP000616839">
    <property type="component" value="Unassembled WGS sequence"/>
</dbReference>
<evidence type="ECO:0000256" key="2">
    <source>
        <dbReference type="ARBA" id="ARBA00023445"/>
    </source>
</evidence>
<dbReference type="Gene3D" id="3.40.50.720">
    <property type="entry name" value="NAD(P)-binding Rossmann-like Domain"/>
    <property type="match status" value="1"/>
</dbReference>
<dbReference type="RefSeq" id="WP_192140087.1">
    <property type="nucleotide sequence ID" value="NZ_JACYXZ010000001.1"/>
</dbReference>
<accession>A0A927K1Z7</accession>
<reference evidence="4" key="1">
    <citation type="submission" date="2020-09" db="EMBL/GenBank/DDBJ databases">
        <title>Nocardioides sp. strain MJB4 16S ribosomal RNA gene Genome sequencing and assembly.</title>
        <authorList>
            <person name="Kim I."/>
        </authorList>
    </citation>
    <scope>NUCLEOTIDE SEQUENCE</scope>
    <source>
        <strain evidence="4">MJB4</strain>
    </source>
</reference>
<dbReference type="Pfam" id="PF01370">
    <property type="entry name" value="Epimerase"/>
    <property type="match status" value="1"/>
</dbReference>
<protein>
    <submittedName>
        <fullName evidence="4">NAD(P)H-binding protein</fullName>
    </submittedName>
</protein>
<comment type="similarity">
    <text evidence="2">Belongs to the NAD(P)-dependent epimerase/dehydratase family. Dihydroflavonol-4-reductase subfamily.</text>
</comment>
<dbReference type="InterPro" id="IPR001509">
    <property type="entry name" value="Epimerase_deHydtase"/>
</dbReference>
<gene>
    <name evidence="4" type="ORF">IE331_02305</name>
</gene>
<dbReference type="PANTHER" id="PTHR10366">
    <property type="entry name" value="NAD DEPENDENT EPIMERASE/DEHYDRATASE"/>
    <property type="match status" value="1"/>
</dbReference>
<keyword evidence="1" id="KW-0560">Oxidoreductase</keyword>
<sequence>MSETTAASPVVVVTGANGLVGSRTCAALVERGATVRAVVRRPGTAPALDGVEEHVGEFDDPAFAAAVVDGASGVVTTVHPMGSDLGTQRRIGVEGTPVIARAARDAGVDRLVHISTAAVYDRSPGVGDVDESSSLVGDDAGDYPVTKRDTDAALAEVDGLTRILLRPPAILGPGASSIWNTLRPAAVRDDEAARHAVPEQSFPWIHVDDLAALAAEVASGRVAAAPDPASGPVPGACTAVNVAAGPATLGDYFGTVTAAVGVDPVWDDEPAWTGALLADRARGWGWAPTVDLARALAEIEEGLGE</sequence>
<dbReference type="InterPro" id="IPR050425">
    <property type="entry name" value="NAD(P)_dehydrat-like"/>
</dbReference>
<dbReference type="AlphaFoldDB" id="A0A927K1Z7"/>
<keyword evidence="5" id="KW-1185">Reference proteome</keyword>
<evidence type="ECO:0000256" key="1">
    <source>
        <dbReference type="ARBA" id="ARBA00023002"/>
    </source>
</evidence>
<dbReference type="SUPFAM" id="SSF51735">
    <property type="entry name" value="NAD(P)-binding Rossmann-fold domains"/>
    <property type="match status" value="1"/>
</dbReference>
<feature type="domain" description="NAD-dependent epimerase/dehydratase" evidence="3">
    <location>
        <begin position="11"/>
        <end position="214"/>
    </location>
</feature>
<name>A0A927K1Z7_9ACTN</name>
<evidence type="ECO:0000259" key="3">
    <source>
        <dbReference type="Pfam" id="PF01370"/>
    </source>
</evidence>
<organism evidence="4 5">
    <name type="scientific">Nocardioides donggukensis</name>
    <dbReference type="NCBI Taxonomy" id="2774019"/>
    <lineage>
        <taxon>Bacteria</taxon>
        <taxon>Bacillati</taxon>
        <taxon>Actinomycetota</taxon>
        <taxon>Actinomycetes</taxon>
        <taxon>Propionibacteriales</taxon>
        <taxon>Nocardioidaceae</taxon>
        <taxon>Nocardioides</taxon>
    </lineage>
</organism>
<evidence type="ECO:0000313" key="4">
    <source>
        <dbReference type="EMBL" id="MBD8868444.1"/>
    </source>
</evidence>
<comment type="caution">
    <text evidence="4">The sequence shown here is derived from an EMBL/GenBank/DDBJ whole genome shotgun (WGS) entry which is preliminary data.</text>
</comment>
<dbReference type="InterPro" id="IPR036291">
    <property type="entry name" value="NAD(P)-bd_dom_sf"/>
</dbReference>
<dbReference type="EMBL" id="JACYXZ010000001">
    <property type="protein sequence ID" value="MBD8868444.1"/>
    <property type="molecule type" value="Genomic_DNA"/>
</dbReference>
<evidence type="ECO:0000313" key="5">
    <source>
        <dbReference type="Proteomes" id="UP000616839"/>
    </source>
</evidence>
<dbReference type="GO" id="GO:0016616">
    <property type="term" value="F:oxidoreductase activity, acting on the CH-OH group of donors, NAD or NADP as acceptor"/>
    <property type="evidence" value="ECO:0007669"/>
    <property type="project" value="TreeGrafter"/>
</dbReference>